<dbReference type="InterPro" id="IPR016032">
    <property type="entry name" value="Sig_transdc_resp-reg_C-effctor"/>
</dbReference>
<protein>
    <submittedName>
        <fullName evidence="2">LuxR family maltose regulon positive regulatory protein</fullName>
    </submittedName>
</protein>
<dbReference type="Gene3D" id="1.25.40.10">
    <property type="entry name" value="Tetratricopeptide repeat domain"/>
    <property type="match status" value="2"/>
</dbReference>
<dbReference type="InterPro" id="IPR051677">
    <property type="entry name" value="AfsR-DnrI-RedD_regulator"/>
</dbReference>
<dbReference type="SMART" id="SM01043">
    <property type="entry name" value="BTAD"/>
    <property type="match status" value="1"/>
</dbReference>
<dbReference type="PANTHER" id="PTHR35807">
    <property type="entry name" value="TRANSCRIPTIONAL REGULATOR REDD-RELATED"/>
    <property type="match status" value="1"/>
</dbReference>
<dbReference type="SUPFAM" id="SSF48452">
    <property type="entry name" value="TPR-like"/>
    <property type="match status" value="2"/>
</dbReference>
<dbReference type="EMBL" id="JACHHG010000006">
    <property type="protein sequence ID" value="MBB6098599.1"/>
    <property type="molecule type" value="Genomic_DNA"/>
</dbReference>
<name>A0A841I2I8_9DEIO</name>
<feature type="domain" description="Bacterial transcriptional activator" evidence="1">
    <location>
        <begin position="847"/>
        <end position="977"/>
    </location>
</feature>
<evidence type="ECO:0000313" key="2">
    <source>
        <dbReference type="EMBL" id="MBB6098599.1"/>
    </source>
</evidence>
<dbReference type="GO" id="GO:0006355">
    <property type="term" value="P:regulation of DNA-templated transcription"/>
    <property type="evidence" value="ECO:0007669"/>
    <property type="project" value="InterPro"/>
</dbReference>
<evidence type="ECO:0000313" key="3">
    <source>
        <dbReference type="Proteomes" id="UP000569951"/>
    </source>
</evidence>
<evidence type="ECO:0000259" key="1">
    <source>
        <dbReference type="SMART" id="SM01043"/>
    </source>
</evidence>
<dbReference type="Gene3D" id="1.10.10.10">
    <property type="entry name" value="Winged helix-like DNA-binding domain superfamily/Winged helix DNA-binding domain"/>
    <property type="match status" value="1"/>
</dbReference>
<comment type="caution">
    <text evidence="2">The sequence shown here is derived from an EMBL/GenBank/DDBJ whole genome shotgun (WGS) entry which is preliminary data.</text>
</comment>
<dbReference type="Proteomes" id="UP000569951">
    <property type="component" value="Unassembled WGS sequence"/>
</dbReference>
<dbReference type="InterPro" id="IPR011990">
    <property type="entry name" value="TPR-like_helical_dom_sf"/>
</dbReference>
<reference evidence="2 3" key="1">
    <citation type="submission" date="2020-08" db="EMBL/GenBank/DDBJ databases">
        <title>Genomic Encyclopedia of Type Strains, Phase IV (KMG-IV): sequencing the most valuable type-strain genomes for metagenomic binning, comparative biology and taxonomic classification.</title>
        <authorList>
            <person name="Goeker M."/>
        </authorList>
    </citation>
    <scope>NUCLEOTIDE SEQUENCE [LARGE SCALE GENOMIC DNA]</scope>
    <source>
        <strain evidence="2 3">DSM 21458</strain>
    </source>
</reference>
<dbReference type="GO" id="GO:0003677">
    <property type="term" value="F:DNA binding"/>
    <property type="evidence" value="ECO:0007669"/>
    <property type="project" value="InterPro"/>
</dbReference>
<keyword evidence="3" id="KW-1185">Reference proteome</keyword>
<gene>
    <name evidence="2" type="ORF">HNR42_002033</name>
</gene>
<dbReference type="InterPro" id="IPR005158">
    <property type="entry name" value="BTAD"/>
</dbReference>
<accession>A0A841I2I8</accession>
<dbReference type="Pfam" id="PF03704">
    <property type="entry name" value="BTAD"/>
    <property type="match status" value="1"/>
</dbReference>
<organism evidence="2 3">
    <name type="scientific">Deinobacterium chartae</name>
    <dbReference type="NCBI Taxonomy" id="521158"/>
    <lineage>
        <taxon>Bacteria</taxon>
        <taxon>Thermotogati</taxon>
        <taxon>Deinococcota</taxon>
        <taxon>Deinococci</taxon>
        <taxon>Deinococcales</taxon>
        <taxon>Deinococcaceae</taxon>
        <taxon>Deinobacterium</taxon>
    </lineage>
</organism>
<dbReference type="RefSeq" id="WP_183987150.1">
    <property type="nucleotide sequence ID" value="NZ_JACHHG010000006.1"/>
</dbReference>
<proteinExistence type="predicted"/>
<dbReference type="InterPro" id="IPR036388">
    <property type="entry name" value="WH-like_DNA-bd_sf"/>
</dbReference>
<dbReference type="SUPFAM" id="SSF46894">
    <property type="entry name" value="C-terminal effector domain of the bipartite response regulators"/>
    <property type="match status" value="1"/>
</dbReference>
<dbReference type="AlphaFoldDB" id="A0A841I2I8"/>
<sequence length="979" mass="107400">MNSQQTVVPKPRPAELSRDRLLRLFGACADTRLIALIAPSGYGKSTLLAQWTRRCERHCAWLPLRPDDADPRTFAASLLRALSTYLPNPARPLSDPFLELGSRLDQAELNLDLVLDRAEYLSPESSACLERLLENLGEGHRVLLAGYSLEHIALPRLLAEGTARVIGPAQLAFTSCETHAYLEARGYEGDPVALHTALEGWPAGVALAASGAAPVVTLTDLVRLAFRELSPELRATLCEASVLPLWSEAAARELGCALPRGWLAQVRRAGIPLTPLSDGSFQPHQLVVQTLQLELAERPERASELHSRAARLLEAQGSALSALEHYLRARNWPEALRLACALAEDFEARSEYRLMRQVLESVPPEQLTPTARLLQAHALVQTGGTPRTVALLDPLPASARSDARLWLVQCILAARRGQSAALLELAQQGLALPGSPPHIVSALQLYQASALVDCGHEEQGAALARELIGYAAGGLTAQLAGLTLLQGLHARRGEWTEHDHLLERRLELSEQAGLRHAWVHARIDRIARCRVLGRLDEAARLWEAARQAVEQTGGASEVFLHELRGELQLAQHRPQEALEAFQHASELCQHFGHHRILGRVLLGRAETQLRLGNLEAAQESLLLAQATPAAGARWFQHALNFVSGLLALEADRAERAAEHLRQVGHASSDPTHRPRAQALLAELDARAGHLERASLQGIFAELDRLGSDFALTLDRPQLSRLLQLCAQRDWYVARLSGIGPHTALRAPLLHLRTLGSLEVSIDGVPVRLPLAKGGELLAWLALHGQASREQLVNALWDGCNATRHHEYCRVAIRRLRVALSAAGQLDFNPLPFDGHSYRIAPQFRVTLDLEALRAAEQTPQQPEALEAALKAYRGPFLPEAETEWAEVLRSQLEASALRLALHLGDSLLPSDPRRAAAAFERALALDPLTAEAYLGLCRAHLQSGNRLAARAVHDEYRRHLGWDDPRGDLERALLELLRS</sequence>